<feature type="region of interest" description="Disordered" evidence="1">
    <location>
        <begin position="441"/>
        <end position="508"/>
    </location>
</feature>
<proteinExistence type="predicted"/>
<feature type="compositionally biased region" description="Low complexity" evidence="1">
    <location>
        <begin position="46"/>
        <end position="75"/>
    </location>
</feature>
<evidence type="ECO:0000313" key="2">
    <source>
        <dbReference type="EMBL" id="KAE9406806.1"/>
    </source>
</evidence>
<evidence type="ECO:0000313" key="3">
    <source>
        <dbReference type="Proteomes" id="UP000799118"/>
    </source>
</evidence>
<feature type="region of interest" description="Disordered" evidence="1">
    <location>
        <begin position="1"/>
        <end position="84"/>
    </location>
</feature>
<feature type="compositionally biased region" description="Polar residues" evidence="1">
    <location>
        <begin position="267"/>
        <end position="277"/>
    </location>
</feature>
<dbReference type="EMBL" id="ML769399">
    <property type="protein sequence ID" value="KAE9406806.1"/>
    <property type="molecule type" value="Genomic_DNA"/>
</dbReference>
<feature type="compositionally biased region" description="Polar residues" evidence="1">
    <location>
        <begin position="460"/>
        <end position="498"/>
    </location>
</feature>
<feature type="compositionally biased region" description="Polar residues" evidence="1">
    <location>
        <begin position="21"/>
        <end position="32"/>
    </location>
</feature>
<feature type="compositionally biased region" description="Polar residues" evidence="1">
    <location>
        <begin position="115"/>
        <end position="132"/>
    </location>
</feature>
<keyword evidence="3" id="KW-1185">Reference proteome</keyword>
<dbReference type="AlphaFoldDB" id="A0A6A4I875"/>
<sequence>MAERENENTKNNEDQIMAGIQNATSGTTNNGGPSPHFNPIRSGVAPQPQFQFPQFPQFPSNPFSSNSGFNNQGFPTQNQGFHPSGLAFGSIQPPASSNPAFAAGYNLAPMTGSATSSFSQMSPFGQGPNPTMQPLHPGGSTASRWVFNPNLSTMLHTRNTCSTCEATRAHVVSAFADNNVSFTAANQERVDHIRQTALGGNSNGEDRDAYDRIRDNFDEAKHDLERIRKERDKEISQLQSRNQELASQVPKANSPAHLGKRKRTEARPTTSTAVTSSQHEDTEMANLSDDESVNIIVGTVSQPTPRFTPIVCNPVTPEDLPDGGYRTKEDFILYGNDAADARHNEQLGVPISHGGGIDHIKKAANITTVLEYIGLMRTLQNINDSGNNFEWRHWFTFTAARDRHRQAVNTAVDQRNDLDHTAIANFFKPRFVGYTYDQNAAKKDKGKGRAPPKTEFEDPSSYTIGSLPTASMGGQSSWKVEPSMDNTQGESSSTTTRSGMRPPTHNDTPEYWAQYHFFYPTKNGGIQRDANNHVSL</sequence>
<feature type="region of interest" description="Disordered" evidence="1">
    <location>
        <begin position="235"/>
        <end position="286"/>
    </location>
</feature>
<evidence type="ECO:0000256" key="1">
    <source>
        <dbReference type="SAM" id="MobiDB-lite"/>
    </source>
</evidence>
<feature type="compositionally biased region" description="Basic and acidic residues" evidence="1">
    <location>
        <begin position="1"/>
        <end position="13"/>
    </location>
</feature>
<name>A0A6A4I875_9AGAR</name>
<accession>A0A6A4I875</accession>
<organism evidence="2 3">
    <name type="scientific">Gymnopus androsaceus JB14</name>
    <dbReference type="NCBI Taxonomy" id="1447944"/>
    <lineage>
        <taxon>Eukaryota</taxon>
        <taxon>Fungi</taxon>
        <taxon>Dikarya</taxon>
        <taxon>Basidiomycota</taxon>
        <taxon>Agaricomycotina</taxon>
        <taxon>Agaricomycetes</taxon>
        <taxon>Agaricomycetidae</taxon>
        <taxon>Agaricales</taxon>
        <taxon>Marasmiineae</taxon>
        <taxon>Omphalotaceae</taxon>
        <taxon>Gymnopus</taxon>
    </lineage>
</organism>
<feature type="region of interest" description="Disordered" evidence="1">
    <location>
        <begin position="115"/>
        <end position="140"/>
    </location>
</feature>
<dbReference type="Proteomes" id="UP000799118">
    <property type="component" value="Unassembled WGS sequence"/>
</dbReference>
<feature type="compositionally biased region" description="Polar residues" evidence="1">
    <location>
        <begin position="236"/>
        <end position="246"/>
    </location>
</feature>
<protein>
    <submittedName>
        <fullName evidence="2">Uncharacterized protein</fullName>
    </submittedName>
</protein>
<reference evidence="2" key="1">
    <citation type="journal article" date="2019" name="Environ. Microbiol.">
        <title>Fungal ecological strategies reflected in gene transcription - a case study of two litter decomposers.</title>
        <authorList>
            <person name="Barbi F."/>
            <person name="Kohler A."/>
            <person name="Barry K."/>
            <person name="Baskaran P."/>
            <person name="Daum C."/>
            <person name="Fauchery L."/>
            <person name="Ihrmark K."/>
            <person name="Kuo A."/>
            <person name="LaButti K."/>
            <person name="Lipzen A."/>
            <person name="Morin E."/>
            <person name="Grigoriev I.V."/>
            <person name="Henrissat B."/>
            <person name="Lindahl B."/>
            <person name="Martin F."/>
        </authorList>
    </citation>
    <scope>NUCLEOTIDE SEQUENCE</scope>
    <source>
        <strain evidence="2">JB14</strain>
    </source>
</reference>
<gene>
    <name evidence="2" type="ORF">BT96DRAFT_987075</name>
</gene>